<accession>A0A6C0HL54</accession>
<evidence type="ECO:0000313" key="1">
    <source>
        <dbReference type="EMBL" id="QHT81087.1"/>
    </source>
</evidence>
<protein>
    <submittedName>
        <fullName evidence="1">Uncharacterized protein</fullName>
    </submittedName>
</protein>
<proteinExistence type="predicted"/>
<dbReference type="EMBL" id="MN739977">
    <property type="protein sequence ID" value="QHT81087.1"/>
    <property type="molecule type" value="Genomic_DNA"/>
</dbReference>
<organism evidence="1">
    <name type="scientific">viral metagenome</name>
    <dbReference type="NCBI Taxonomy" id="1070528"/>
    <lineage>
        <taxon>unclassified sequences</taxon>
        <taxon>metagenomes</taxon>
        <taxon>organismal metagenomes</taxon>
    </lineage>
</organism>
<reference evidence="1" key="1">
    <citation type="journal article" date="2020" name="Nature">
        <title>Giant virus diversity and host interactions through global metagenomics.</title>
        <authorList>
            <person name="Schulz F."/>
            <person name="Roux S."/>
            <person name="Paez-Espino D."/>
            <person name="Jungbluth S."/>
            <person name="Walsh D.A."/>
            <person name="Denef V.J."/>
            <person name="McMahon K.D."/>
            <person name="Konstantinidis K.T."/>
            <person name="Eloe-Fadrosh E.A."/>
            <person name="Kyrpides N.C."/>
            <person name="Woyke T."/>
        </authorList>
    </citation>
    <scope>NUCLEOTIDE SEQUENCE</scope>
    <source>
        <strain evidence="1">GVMAG-M-3300023184-135</strain>
    </source>
</reference>
<name>A0A6C0HL54_9ZZZZ</name>
<dbReference type="AlphaFoldDB" id="A0A6C0HL54"/>
<sequence length="104" mass="11538">MSNYTIASASYKDSNANFLDRIRDASDVTRMIRQQGLKRNYQILRDKGVPVQGGIPQSHLVDMAHTVGSFAPMNSLMNVSFSECATCAGIPYSQLKVSLSFVRY</sequence>